<dbReference type="Pfam" id="PF13639">
    <property type="entry name" value="zf-RING_2"/>
    <property type="match status" value="1"/>
</dbReference>
<keyword evidence="1" id="KW-0479">Metal-binding</keyword>
<reference evidence="6" key="1">
    <citation type="submission" date="2017-07" db="EMBL/GenBank/DDBJ databases">
        <title>Taro Niue Genome Assembly and Annotation.</title>
        <authorList>
            <person name="Atibalentja N."/>
            <person name="Keating K."/>
            <person name="Fields C.J."/>
        </authorList>
    </citation>
    <scope>NUCLEOTIDE SEQUENCE</scope>
    <source>
        <strain evidence="6">Niue_2</strain>
        <tissue evidence="6">Leaf</tissue>
    </source>
</reference>
<keyword evidence="3" id="KW-0862">Zinc</keyword>
<name>A0A843UT56_COLES</name>
<evidence type="ECO:0000256" key="3">
    <source>
        <dbReference type="ARBA" id="ARBA00022833"/>
    </source>
</evidence>
<protein>
    <recommendedName>
        <fullName evidence="5">RING-type domain-containing protein</fullName>
    </recommendedName>
</protein>
<dbReference type="OrthoDB" id="21204at2759"/>
<dbReference type="EMBL" id="NMUH01000839">
    <property type="protein sequence ID" value="MQL85626.1"/>
    <property type="molecule type" value="Genomic_DNA"/>
</dbReference>
<dbReference type="PROSITE" id="PS50089">
    <property type="entry name" value="ZF_RING_2"/>
    <property type="match status" value="1"/>
</dbReference>
<evidence type="ECO:0000256" key="1">
    <source>
        <dbReference type="ARBA" id="ARBA00022723"/>
    </source>
</evidence>
<proteinExistence type="predicted"/>
<dbReference type="AlphaFoldDB" id="A0A843UT56"/>
<dbReference type="Gene3D" id="3.30.40.10">
    <property type="entry name" value="Zinc/RING finger domain, C3HC4 (zinc finger)"/>
    <property type="match status" value="1"/>
</dbReference>
<dbReference type="GO" id="GO:0005737">
    <property type="term" value="C:cytoplasm"/>
    <property type="evidence" value="ECO:0007669"/>
    <property type="project" value="TreeGrafter"/>
</dbReference>
<dbReference type="GO" id="GO:0016567">
    <property type="term" value="P:protein ubiquitination"/>
    <property type="evidence" value="ECO:0007669"/>
    <property type="project" value="TreeGrafter"/>
</dbReference>
<organism evidence="6 7">
    <name type="scientific">Colocasia esculenta</name>
    <name type="common">Wild taro</name>
    <name type="synonym">Arum esculentum</name>
    <dbReference type="NCBI Taxonomy" id="4460"/>
    <lineage>
        <taxon>Eukaryota</taxon>
        <taxon>Viridiplantae</taxon>
        <taxon>Streptophyta</taxon>
        <taxon>Embryophyta</taxon>
        <taxon>Tracheophyta</taxon>
        <taxon>Spermatophyta</taxon>
        <taxon>Magnoliopsida</taxon>
        <taxon>Liliopsida</taxon>
        <taxon>Araceae</taxon>
        <taxon>Aroideae</taxon>
        <taxon>Colocasieae</taxon>
        <taxon>Colocasia</taxon>
    </lineage>
</organism>
<dbReference type="GO" id="GO:0061630">
    <property type="term" value="F:ubiquitin protein ligase activity"/>
    <property type="evidence" value="ECO:0007669"/>
    <property type="project" value="TreeGrafter"/>
</dbReference>
<dbReference type="GO" id="GO:0008270">
    <property type="term" value="F:zinc ion binding"/>
    <property type="evidence" value="ECO:0007669"/>
    <property type="project" value="UniProtKB-KW"/>
</dbReference>
<feature type="domain" description="RING-type" evidence="5">
    <location>
        <begin position="194"/>
        <end position="235"/>
    </location>
</feature>
<dbReference type="InterPro" id="IPR001841">
    <property type="entry name" value="Znf_RING"/>
</dbReference>
<sequence>MPLFAVSSKFFDSLRSYFYKMKMDFDVIAKVPSAHPAMDLHPHVRSRPSLSLLHTHRPGHPPVVFLRLCLSEACAPLNSGVSGNAAFQDLEVRLDREFMFKDLYKFLHPGKARRRVSDDFNYSAVKAMSVPPCNVTGVVHIFHLAVNHGTGASDGGRLGRALLESREAHEREWGFEGLPASEAAYPGLKGEDRCIVCYKEFAPPQEVKKMSCGHLFYGECIIQWLRRNHRCPLYRFEMPKGEVAPLS</sequence>
<comment type="caution">
    <text evidence="6">The sequence shown here is derived from an EMBL/GenBank/DDBJ whole genome shotgun (WGS) entry which is preliminary data.</text>
</comment>
<evidence type="ECO:0000256" key="2">
    <source>
        <dbReference type="ARBA" id="ARBA00022771"/>
    </source>
</evidence>
<accession>A0A843UT56</accession>
<evidence type="ECO:0000313" key="6">
    <source>
        <dbReference type="EMBL" id="MQL85626.1"/>
    </source>
</evidence>
<dbReference type="PANTHER" id="PTHR15710:SF77">
    <property type="entry name" value="RING-H2 FINGER PROTEIN ATL21B"/>
    <property type="match status" value="1"/>
</dbReference>
<evidence type="ECO:0000256" key="4">
    <source>
        <dbReference type="PROSITE-ProRule" id="PRU00175"/>
    </source>
</evidence>
<dbReference type="Proteomes" id="UP000652761">
    <property type="component" value="Unassembled WGS sequence"/>
</dbReference>
<evidence type="ECO:0000259" key="5">
    <source>
        <dbReference type="PROSITE" id="PS50089"/>
    </source>
</evidence>
<dbReference type="InterPro" id="IPR013083">
    <property type="entry name" value="Znf_RING/FYVE/PHD"/>
</dbReference>
<keyword evidence="2 4" id="KW-0863">Zinc-finger</keyword>
<keyword evidence="7" id="KW-1185">Reference proteome</keyword>
<gene>
    <name evidence="6" type="ORF">Taro_018149</name>
</gene>
<evidence type="ECO:0000313" key="7">
    <source>
        <dbReference type="Proteomes" id="UP000652761"/>
    </source>
</evidence>
<dbReference type="PANTHER" id="PTHR15710">
    <property type="entry name" value="E3 UBIQUITIN-PROTEIN LIGASE PRAJA"/>
    <property type="match status" value="1"/>
</dbReference>
<dbReference type="SUPFAM" id="SSF57850">
    <property type="entry name" value="RING/U-box"/>
    <property type="match status" value="1"/>
</dbReference>